<dbReference type="InterPro" id="IPR032799">
    <property type="entry name" value="TAXi_C"/>
</dbReference>
<reference evidence="2" key="2">
    <citation type="submission" date="2020-07" db="EMBL/GenBank/DDBJ databases">
        <authorList>
            <person name="Vera ALvarez R."/>
            <person name="Arias-Moreno D.M."/>
            <person name="Jimenez-Jacinto V."/>
            <person name="Jimenez-Bremont J.F."/>
            <person name="Swaminathan K."/>
            <person name="Moose S.P."/>
            <person name="Guerrero-Gonzalez M.L."/>
            <person name="Marino-Ramirez L."/>
            <person name="Landsman D."/>
            <person name="Rodriguez-Kessler M."/>
            <person name="Delgado-Sanchez P."/>
        </authorList>
    </citation>
    <scope>NUCLEOTIDE SEQUENCE</scope>
    <source>
        <tissue evidence="2">Cladode</tissue>
    </source>
</reference>
<dbReference type="Pfam" id="PF14541">
    <property type="entry name" value="TAXi_C"/>
    <property type="match status" value="1"/>
</dbReference>
<dbReference type="GO" id="GO:0004190">
    <property type="term" value="F:aspartic-type endopeptidase activity"/>
    <property type="evidence" value="ECO:0007669"/>
    <property type="project" value="InterPro"/>
</dbReference>
<dbReference type="AlphaFoldDB" id="A0A7C9DGK5"/>
<reference evidence="2" key="1">
    <citation type="journal article" date="2013" name="J. Plant Res.">
        <title>Effect of fungi and light on seed germination of three Opuntia species from semiarid lands of central Mexico.</title>
        <authorList>
            <person name="Delgado-Sanchez P."/>
            <person name="Jimenez-Bremont J.F."/>
            <person name="Guerrero-Gonzalez Mde L."/>
            <person name="Flores J."/>
        </authorList>
    </citation>
    <scope>NUCLEOTIDE SEQUENCE</scope>
    <source>
        <tissue evidence="2">Cladode</tissue>
    </source>
</reference>
<dbReference type="InterPro" id="IPR001461">
    <property type="entry name" value="Aspartic_peptidase_A1"/>
</dbReference>
<dbReference type="Gene3D" id="2.40.70.10">
    <property type="entry name" value="Acid Proteases"/>
    <property type="match status" value="1"/>
</dbReference>
<protein>
    <recommendedName>
        <fullName evidence="1">Xylanase inhibitor C-terminal domain-containing protein</fullName>
    </recommendedName>
</protein>
<dbReference type="PANTHER" id="PTHR13683:SF817">
    <property type="entry name" value="OS07G0592200 PROTEIN"/>
    <property type="match status" value="1"/>
</dbReference>
<sequence>MHVAGKKLPIDPSLFDQKHGTLVDGGTTYAYFPEAAFVEFKQAIINELQGIEQIPDPDPLYNDICFSGPESILPTYISEWKGSYNSLGRPYQYLMNGLTGTKDHPIS</sequence>
<evidence type="ECO:0000259" key="1">
    <source>
        <dbReference type="Pfam" id="PF14541"/>
    </source>
</evidence>
<accession>A0A7C9DGK5</accession>
<organism evidence="2">
    <name type="scientific">Opuntia streptacantha</name>
    <name type="common">Prickly pear cactus</name>
    <name type="synonym">Opuntia cardona</name>
    <dbReference type="NCBI Taxonomy" id="393608"/>
    <lineage>
        <taxon>Eukaryota</taxon>
        <taxon>Viridiplantae</taxon>
        <taxon>Streptophyta</taxon>
        <taxon>Embryophyta</taxon>
        <taxon>Tracheophyta</taxon>
        <taxon>Spermatophyta</taxon>
        <taxon>Magnoliopsida</taxon>
        <taxon>eudicotyledons</taxon>
        <taxon>Gunneridae</taxon>
        <taxon>Pentapetalae</taxon>
        <taxon>Caryophyllales</taxon>
        <taxon>Cactineae</taxon>
        <taxon>Cactaceae</taxon>
        <taxon>Opuntioideae</taxon>
        <taxon>Opuntia</taxon>
    </lineage>
</organism>
<name>A0A7C9DGK5_OPUST</name>
<dbReference type="SUPFAM" id="SSF50630">
    <property type="entry name" value="Acid proteases"/>
    <property type="match status" value="1"/>
</dbReference>
<dbReference type="PANTHER" id="PTHR13683">
    <property type="entry name" value="ASPARTYL PROTEASES"/>
    <property type="match status" value="1"/>
</dbReference>
<evidence type="ECO:0000313" key="2">
    <source>
        <dbReference type="EMBL" id="MBA4639903.1"/>
    </source>
</evidence>
<dbReference type="EMBL" id="GISG01115985">
    <property type="protein sequence ID" value="MBA4639903.1"/>
    <property type="molecule type" value="Transcribed_RNA"/>
</dbReference>
<dbReference type="InterPro" id="IPR021109">
    <property type="entry name" value="Peptidase_aspartic_dom_sf"/>
</dbReference>
<dbReference type="GO" id="GO:0006508">
    <property type="term" value="P:proteolysis"/>
    <property type="evidence" value="ECO:0007669"/>
    <property type="project" value="InterPro"/>
</dbReference>
<dbReference type="EMBL" id="GISG01115984">
    <property type="protein sequence ID" value="MBA4639902.1"/>
    <property type="molecule type" value="Transcribed_RNA"/>
</dbReference>
<feature type="domain" description="Xylanase inhibitor C-terminal" evidence="1">
    <location>
        <begin position="2"/>
        <end position="69"/>
    </location>
</feature>
<proteinExistence type="predicted"/>